<organism evidence="2 3">
    <name type="scientific">Pleuronectes platessa</name>
    <name type="common">European plaice</name>
    <dbReference type="NCBI Taxonomy" id="8262"/>
    <lineage>
        <taxon>Eukaryota</taxon>
        <taxon>Metazoa</taxon>
        <taxon>Chordata</taxon>
        <taxon>Craniata</taxon>
        <taxon>Vertebrata</taxon>
        <taxon>Euteleostomi</taxon>
        <taxon>Actinopterygii</taxon>
        <taxon>Neopterygii</taxon>
        <taxon>Teleostei</taxon>
        <taxon>Neoteleostei</taxon>
        <taxon>Acanthomorphata</taxon>
        <taxon>Carangaria</taxon>
        <taxon>Pleuronectiformes</taxon>
        <taxon>Pleuronectoidei</taxon>
        <taxon>Pleuronectidae</taxon>
        <taxon>Pleuronectes</taxon>
    </lineage>
</organism>
<proteinExistence type="predicted"/>
<name>A0A9N7Z608_PLEPL</name>
<accession>A0A9N7Z608</accession>
<protein>
    <submittedName>
        <fullName evidence="2">Uncharacterized protein</fullName>
    </submittedName>
</protein>
<evidence type="ECO:0000313" key="2">
    <source>
        <dbReference type="EMBL" id="CAB1451576.1"/>
    </source>
</evidence>
<keyword evidence="3" id="KW-1185">Reference proteome</keyword>
<dbReference type="AlphaFoldDB" id="A0A9N7Z608"/>
<evidence type="ECO:0000313" key="3">
    <source>
        <dbReference type="Proteomes" id="UP001153269"/>
    </source>
</evidence>
<sequence length="116" mass="12589">MVLKCSGTENITSLLLSWYSPNCNPSPDLSTSQPATGRSTTSCYQRCAMRRSGCVHDRDSSEPPPLLGRGSGPEVGKLPALGARLNPPHQWPYVDRRLPPRTPTDGGRTRQNGSDI</sequence>
<evidence type="ECO:0000256" key="1">
    <source>
        <dbReference type="SAM" id="MobiDB-lite"/>
    </source>
</evidence>
<gene>
    <name evidence="2" type="ORF">PLEPLA_LOCUS39270</name>
</gene>
<feature type="region of interest" description="Disordered" evidence="1">
    <location>
        <begin position="53"/>
        <end position="116"/>
    </location>
</feature>
<dbReference type="EMBL" id="CADEAL010004092">
    <property type="protein sequence ID" value="CAB1451576.1"/>
    <property type="molecule type" value="Genomic_DNA"/>
</dbReference>
<comment type="caution">
    <text evidence="2">The sequence shown here is derived from an EMBL/GenBank/DDBJ whole genome shotgun (WGS) entry which is preliminary data.</text>
</comment>
<reference evidence="2" key="1">
    <citation type="submission" date="2020-03" db="EMBL/GenBank/DDBJ databases">
        <authorList>
            <person name="Weist P."/>
        </authorList>
    </citation>
    <scope>NUCLEOTIDE SEQUENCE</scope>
</reference>
<dbReference type="Proteomes" id="UP001153269">
    <property type="component" value="Unassembled WGS sequence"/>
</dbReference>